<dbReference type="InterPro" id="IPR001226">
    <property type="entry name" value="Flavodoxin_CS"/>
</dbReference>
<organism evidence="2 3">
    <name type="scientific">Lawsonibacter faecis</name>
    <dbReference type="NCBI Taxonomy" id="2763052"/>
    <lineage>
        <taxon>Bacteria</taxon>
        <taxon>Bacillati</taxon>
        <taxon>Bacillota</taxon>
        <taxon>Clostridia</taxon>
        <taxon>Eubacteriales</taxon>
        <taxon>Oscillospiraceae</taxon>
        <taxon>Lawsonibacter</taxon>
    </lineage>
</organism>
<dbReference type="InterPro" id="IPR029039">
    <property type="entry name" value="Flavoprotein-like_sf"/>
</dbReference>
<dbReference type="SUPFAM" id="SSF52218">
    <property type="entry name" value="Flavoproteins"/>
    <property type="match status" value="1"/>
</dbReference>
<proteinExistence type="predicted"/>
<dbReference type="NCBIfam" id="NF045594">
    <property type="entry name" value="flavodox_BilS"/>
    <property type="match status" value="1"/>
</dbReference>
<dbReference type="InterPro" id="IPR054633">
    <property type="entry name" value="BilS"/>
</dbReference>
<reference evidence="2" key="1">
    <citation type="submission" date="2020-08" db="EMBL/GenBank/DDBJ databases">
        <title>Genome public.</title>
        <authorList>
            <person name="Liu C."/>
            <person name="Sun Q."/>
        </authorList>
    </citation>
    <scope>NUCLEOTIDE SEQUENCE</scope>
    <source>
        <strain evidence="2">NSJ-52</strain>
    </source>
</reference>
<dbReference type="AlphaFoldDB" id="A0A8J6MCH7"/>
<dbReference type="GO" id="GO:0016651">
    <property type="term" value="F:oxidoreductase activity, acting on NAD(P)H"/>
    <property type="evidence" value="ECO:0007669"/>
    <property type="project" value="UniProtKB-ARBA"/>
</dbReference>
<evidence type="ECO:0000259" key="1">
    <source>
        <dbReference type="Pfam" id="PF12641"/>
    </source>
</evidence>
<dbReference type="Gene3D" id="3.40.50.360">
    <property type="match status" value="1"/>
</dbReference>
<dbReference type="EMBL" id="JACOPQ010000005">
    <property type="protein sequence ID" value="MBC5736866.1"/>
    <property type="molecule type" value="Genomic_DNA"/>
</dbReference>
<dbReference type="Proteomes" id="UP000607645">
    <property type="component" value="Unassembled WGS sequence"/>
</dbReference>
<gene>
    <name evidence="2" type="ORF">H8S62_07545</name>
</gene>
<evidence type="ECO:0000313" key="3">
    <source>
        <dbReference type="Proteomes" id="UP000607645"/>
    </source>
</evidence>
<keyword evidence="3" id="KW-1185">Reference proteome</keyword>
<feature type="domain" description="Flavodoxin-like" evidence="1">
    <location>
        <begin position="6"/>
        <end position="164"/>
    </location>
</feature>
<name>A0A8J6MCH7_9FIRM</name>
<accession>A0A8J6MCH7</accession>
<dbReference type="GO" id="GO:0010181">
    <property type="term" value="F:FMN binding"/>
    <property type="evidence" value="ECO:0007669"/>
    <property type="project" value="InterPro"/>
</dbReference>
<dbReference type="PROSITE" id="PS00201">
    <property type="entry name" value="FLAVODOXIN"/>
    <property type="match status" value="1"/>
</dbReference>
<evidence type="ECO:0000313" key="2">
    <source>
        <dbReference type="EMBL" id="MBC5736866.1"/>
    </source>
</evidence>
<protein>
    <submittedName>
        <fullName evidence="2">Flavodoxin</fullName>
    </submittedName>
</protein>
<sequence>MMRYAVLYASSTGNTKAVAEAVAAALPAGEVRLEAIGPDTPVPAEETVFVGFWTDKGLCPQDVQSLLQKLGGRRVALFGTAGFGVSQAYFDAIAQRTEALLPEDCTLLGSWMCQGRMPAAVRRRYEGMAHEHPDDTKIAGFLANFDHALSHPDEQDLARAAEFARDIVNRQ</sequence>
<dbReference type="Pfam" id="PF12641">
    <property type="entry name" value="Flavodoxin_3"/>
    <property type="match status" value="1"/>
</dbReference>
<comment type="caution">
    <text evidence="2">The sequence shown here is derived from an EMBL/GenBank/DDBJ whole genome shotgun (WGS) entry which is preliminary data.</text>
</comment>
<dbReference type="GO" id="GO:0009055">
    <property type="term" value="F:electron transfer activity"/>
    <property type="evidence" value="ECO:0007669"/>
    <property type="project" value="InterPro"/>
</dbReference>
<dbReference type="InterPro" id="IPR008254">
    <property type="entry name" value="Flavodoxin/NO_synth"/>
</dbReference>